<dbReference type="AlphaFoldDB" id="A0A8X7VXB5"/>
<keyword evidence="2" id="KW-1185">Reference proteome</keyword>
<accession>A0A8X7VXB5</accession>
<gene>
    <name evidence="1" type="ORF">Bca52824_012379</name>
</gene>
<dbReference type="Proteomes" id="UP000886595">
    <property type="component" value="Unassembled WGS sequence"/>
</dbReference>
<organism evidence="1 2">
    <name type="scientific">Brassica carinata</name>
    <name type="common">Ethiopian mustard</name>
    <name type="synonym">Abyssinian cabbage</name>
    <dbReference type="NCBI Taxonomy" id="52824"/>
    <lineage>
        <taxon>Eukaryota</taxon>
        <taxon>Viridiplantae</taxon>
        <taxon>Streptophyta</taxon>
        <taxon>Embryophyta</taxon>
        <taxon>Tracheophyta</taxon>
        <taxon>Spermatophyta</taxon>
        <taxon>Magnoliopsida</taxon>
        <taxon>eudicotyledons</taxon>
        <taxon>Gunneridae</taxon>
        <taxon>Pentapetalae</taxon>
        <taxon>rosids</taxon>
        <taxon>malvids</taxon>
        <taxon>Brassicales</taxon>
        <taxon>Brassicaceae</taxon>
        <taxon>Brassiceae</taxon>
        <taxon>Brassica</taxon>
    </lineage>
</organism>
<protein>
    <submittedName>
        <fullName evidence="1">Uncharacterized protein</fullName>
    </submittedName>
</protein>
<proteinExistence type="predicted"/>
<evidence type="ECO:0000313" key="1">
    <source>
        <dbReference type="EMBL" id="KAG2319166.1"/>
    </source>
</evidence>
<evidence type="ECO:0000313" key="2">
    <source>
        <dbReference type="Proteomes" id="UP000886595"/>
    </source>
</evidence>
<reference evidence="1 2" key="1">
    <citation type="submission" date="2020-02" db="EMBL/GenBank/DDBJ databases">
        <authorList>
            <person name="Ma Q."/>
            <person name="Huang Y."/>
            <person name="Song X."/>
            <person name="Pei D."/>
        </authorList>
    </citation>
    <scope>NUCLEOTIDE SEQUENCE [LARGE SCALE GENOMIC DNA]</scope>
    <source>
        <strain evidence="1">Sxm20200214</strain>
        <tissue evidence="1">Leaf</tissue>
    </source>
</reference>
<comment type="caution">
    <text evidence="1">The sequence shown here is derived from an EMBL/GenBank/DDBJ whole genome shotgun (WGS) entry which is preliminary data.</text>
</comment>
<sequence>MKLTPVGCYTLNAEDIIRFTFYVCLLHSNIAQKIKKYSPVRREINGSKFDIKAEARVDRDHERWVALSVFFVESGAPFKIGQRTYLGEGVTEEQHSRPINGKVLYKNNNENVICMCGTFGPEMVCSDSVMREIFNDEEMVLLYRFSFEMEKARRSLDLNVQPPPEEPVVAMSMSEDSVVPRTTTRASTIYRRPSPMTRLAETSEALYQIGDVQLVPVLGIYAK</sequence>
<name>A0A8X7VXB5_BRACI</name>
<dbReference type="EMBL" id="JAAMPC010000003">
    <property type="protein sequence ID" value="KAG2319166.1"/>
    <property type="molecule type" value="Genomic_DNA"/>
</dbReference>